<comment type="cofactor">
    <cofactor evidence="2">
        <name>Mn(2+)</name>
        <dbReference type="ChEBI" id="CHEBI:29035"/>
    </cofactor>
    <text evidence="2">The Mn(2+) ion enhances activity.</text>
</comment>
<keyword evidence="1 4" id="KW-0378">Hydrolase</keyword>
<evidence type="ECO:0000313" key="5">
    <source>
        <dbReference type="Proteomes" id="UP000027982"/>
    </source>
</evidence>
<dbReference type="PANTHER" id="PTHR11014">
    <property type="entry name" value="PEPTIDASE M20 FAMILY MEMBER"/>
    <property type="match status" value="1"/>
</dbReference>
<evidence type="ECO:0000256" key="2">
    <source>
        <dbReference type="PIRSR" id="PIRSR005962-1"/>
    </source>
</evidence>
<evidence type="ECO:0000256" key="1">
    <source>
        <dbReference type="ARBA" id="ARBA00022801"/>
    </source>
</evidence>
<feature type="binding site" evidence="2">
    <location>
        <position position="371"/>
    </location>
    <ligand>
        <name>Mn(2+)</name>
        <dbReference type="ChEBI" id="CHEBI:29035"/>
        <label>2</label>
    </ligand>
</feature>
<proteinExistence type="predicted"/>
<dbReference type="AlphaFoldDB" id="A0A068NYA7"/>
<sequence length="396" mass="42443">MGLLRAAIDASHSLDVEIRHDLHRHPELGYAETRTSGVVRNHLESQKIDLCGNLAGGTGVLGYLPATTNPEGARTIALRADMDALPIVEETGAEYQSTNRGVMHACGHDGHTTILMATARALSQMPERPNNVLFVFQPAEEGGAGGDRMCKEGVLNGRLMGKTADVIYGLHGNPWIELGHVSTRNGPLMASATELHITISGKGSHAAYPHLGIDPIVVASHVITALQTIASRSVDPLDSVVVTIGKVEAGLAHNVIPEKAHLSGTVRTLQDSTFALVKSRIVEIVRNVAAAFGAQGEAEFLGSYPVTFNHTEPTDRFREVARATLGSQFVHEEAAPSMGAEDFSFYGREVPACFYFLGLRSPEQTTYPNLHSPRFDFNDAAIPVGVELMCELALNG</sequence>
<dbReference type="Gene3D" id="3.30.70.360">
    <property type="match status" value="1"/>
</dbReference>
<dbReference type="STRING" id="661478.OP10G_3431"/>
<dbReference type="InterPro" id="IPR002933">
    <property type="entry name" value="Peptidase_M20"/>
</dbReference>
<feature type="binding site" evidence="2">
    <location>
        <position position="141"/>
    </location>
    <ligand>
        <name>Mn(2+)</name>
        <dbReference type="ChEBI" id="CHEBI:29035"/>
        <label>2</label>
    </ligand>
</feature>
<dbReference type="GO" id="GO:0019877">
    <property type="term" value="P:diaminopimelate biosynthetic process"/>
    <property type="evidence" value="ECO:0007669"/>
    <property type="project" value="UniProtKB-ARBA"/>
</dbReference>
<feature type="domain" description="Peptidase M20 dimerisation" evidence="3">
    <location>
        <begin position="193"/>
        <end position="289"/>
    </location>
</feature>
<dbReference type="PANTHER" id="PTHR11014:SF63">
    <property type="entry name" value="METALLOPEPTIDASE, PUTATIVE (AFU_ORTHOLOGUE AFUA_6G09600)-RELATED"/>
    <property type="match status" value="1"/>
</dbReference>
<dbReference type="Proteomes" id="UP000027982">
    <property type="component" value="Chromosome"/>
</dbReference>
<dbReference type="GO" id="GO:0050118">
    <property type="term" value="F:N-acetyldiaminopimelate deacetylase activity"/>
    <property type="evidence" value="ECO:0007669"/>
    <property type="project" value="UniProtKB-ARBA"/>
</dbReference>
<name>A0A068NYA7_FIMGI</name>
<dbReference type="RefSeq" id="WP_025229265.1">
    <property type="nucleotide sequence ID" value="NZ_CP007139.1"/>
</dbReference>
<evidence type="ECO:0000313" key="4">
    <source>
        <dbReference type="EMBL" id="AIE86799.1"/>
    </source>
</evidence>
<dbReference type="HOGENOM" id="CLU_023257_0_1_0"/>
<keyword evidence="2" id="KW-0479">Metal-binding</keyword>
<evidence type="ECO:0000259" key="3">
    <source>
        <dbReference type="Pfam" id="PF07687"/>
    </source>
</evidence>
<dbReference type="SUPFAM" id="SSF53187">
    <property type="entry name" value="Zn-dependent exopeptidases"/>
    <property type="match status" value="1"/>
</dbReference>
<protein>
    <submittedName>
        <fullName evidence="4">Amidohydrolase</fullName>
    </submittedName>
</protein>
<dbReference type="NCBIfam" id="TIGR01891">
    <property type="entry name" value="amidohydrolases"/>
    <property type="match status" value="1"/>
</dbReference>
<dbReference type="EMBL" id="CP007139">
    <property type="protein sequence ID" value="AIE86799.1"/>
    <property type="molecule type" value="Genomic_DNA"/>
</dbReference>
<dbReference type="SUPFAM" id="SSF55031">
    <property type="entry name" value="Bacterial exopeptidase dimerisation domain"/>
    <property type="match status" value="1"/>
</dbReference>
<keyword evidence="2" id="KW-0464">Manganese</keyword>
<dbReference type="KEGG" id="fgi:OP10G_3431"/>
<dbReference type="InterPro" id="IPR036264">
    <property type="entry name" value="Bact_exopeptidase_dim_dom"/>
</dbReference>
<feature type="binding site" evidence="2">
    <location>
        <position position="171"/>
    </location>
    <ligand>
        <name>Mn(2+)</name>
        <dbReference type="ChEBI" id="CHEBI:29035"/>
        <label>2</label>
    </ligand>
</feature>
<dbReference type="InterPro" id="IPR017439">
    <property type="entry name" value="Amidohydrolase"/>
</dbReference>
<dbReference type="InterPro" id="IPR011650">
    <property type="entry name" value="Peptidase_M20_dimer"/>
</dbReference>
<dbReference type="PIRSF" id="PIRSF005962">
    <property type="entry name" value="Pept_M20D_amidohydro"/>
    <property type="match status" value="1"/>
</dbReference>
<gene>
    <name evidence="4" type="ORF">OP10G_3431</name>
</gene>
<dbReference type="FunFam" id="3.30.70.360:FF:000001">
    <property type="entry name" value="N-acetyldiaminopimelate deacetylase"/>
    <property type="match status" value="1"/>
</dbReference>
<feature type="binding site" evidence="2">
    <location>
        <position position="106"/>
    </location>
    <ligand>
        <name>Mn(2+)</name>
        <dbReference type="ChEBI" id="CHEBI:29035"/>
        <label>2</label>
    </ligand>
</feature>
<keyword evidence="5" id="KW-1185">Reference proteome</keyword>
<dbReference type="Pfam" id="PF07687">
    <property type="entry name" value="M20_dimer"/>
    <property type="match status" value="1"/>
</dbReference>
<dbReference type="Pfam" id="PF01546">
    <property type="entry name" value="Peptidase_M20"/>
    <property type="match status" value="1"/>
</dbReference>
<dbReference type="Gene3D" id="3.40.630.10">
    <property type="entry name" value="Zn peptidases"/>
    <property type="match status" value="1"/>
</dbReference>
<feature type="binding site" evidence="2">
    <location>
        <position position="108"/>
    </location>
    <ligand>
        <name>Mn(2+)</name>
        <dbReference type="ChEBI" id="CHEBI:29035"/>
        <label>2</label>
    </ligand>
</feature>
<reference evidence="4 5" key="1">
    <citation type="journal article" date="2014" name="PLoS ONE">
        <title>The first complete genome sequence of the class fimbriimonadia in the phylum armatimonadetes.</title>
        <authorList>
            <person name="Hu Z.Y."/>
            <person name="Wang Y.Z."/>
            <person name="Im W.T."/>
            <person name="Wang S.Y."/>
            <person name="Zhao G.P."/>
            <person name="Zheng H.J."/>
            <person name="Quan Z.X."/>
        </authorList>
    </citation>
    <scope>NUCLEOTIDE SEQUENCE [LARGE SCALE GENOMIC DNA]</scope>
    <source>
        <strain evidence="4">Gsoil 348</strain>
    </source>
</reference>
<dbReference type="eggNOG" id="COG1473">
    <property type="taxonomic scope" value="Bacteria"/>
</dbReference>
<dbReference type="GO" id="GO:0046872">
    <property type="term" value="F:metal ion binding"/>
    <property type="evidence" value="ECO:0007669"/>
    <property type="project" value="UniProtKB-KW"/>
</dbReference>
<accession>A0A068NYA7</accession>
<dbReference type="OrthoDB" id="9776731at2"/>
<organism evidence="4 5">
    <name type="scientific">Fimbriimonas ginsengisoli Gsoil 348</name>
    <dbReference type="NCBI Taxonomy" id="661478"/>
    <lineage>
        <taxon>Bacteria</taxon>
        <taxon>Bacillati</taxon>
        <taxon>Armatimonadota</taxon>
        <taxon>Fimbriimonadia</taxon>
        <taxon>Fimbriimonadales</taxon>
        <taxon>Fimbriimonadaceae</taxon>
        <taxon>Fimbriimonas</taxon>
    </lineage>
</organism>